<evidence type="ECO:0000256" key="1">
    <source>
        <dbReference type="SAM" id="Phobius"/>
    </source>
</evidence>
<evidence type="ECO:0000313" key="3">
    <source>
        <dbReference type="Proteomes" id="UP000756346"/>
    </source>
</evidence>
<proteinExistence type="predicted"/>
<comment type="caution">
    <text evidence="2">The sequence shown here is derived from an EMBL/GenBank/DDBJ whole genome shotgun (WGS) entry which is preliminary data.</text>
</comment>
<keyword evidence="1" id="KW-0472">Membrane</keyword>
<name>A0A9P8XQX1_9PEZI</name>
<dbReference type="GeneID" id="70185503"/>
<protein>
    <recommendedName>
        <fullName evidence="4">Transmembrane protein</fullName>
    </recommendedName>
</protein>
<evidence type="ECO:0000313" key="2">
    <source>
        <dbReference type="EMBL" id="KAH7012161.1"/>
    </source>
</evidence>
<organism evidence="2 3">
    <name type="scientific">Microdochium trichocladiopsis</name>
    <dbReference type="NCBI Taxonomy" id="1682393"/>
    <lineage>
        <taxon>Eukaryota</taxon>
        <taxon>Fungi</taxon>
        <taxon>Dikarya</taxon>
        <taxon>Ascomycota</taxon>
        <taxon>Pezizomycotina</taxon>
        <taxon>Sordariomycetes</taxon>
        <taxon>Xylariomycetidae</taxon>
        <taxon>Xylariales</taxon>
        <taxon>Microdochiaceae</taxon>
        <taxon>Microdochium</taxon>
    </lineage>
</organism>
<keyword evidence="3" id="KW-1185">Reference proteome</keyword>
<feature type="transmembrane region" description="Helical" evidence="1">
    <location>
        <begin position="47"/>
        <end position="67"/>
    </location>
</feature>
<evidence type="ECO:0008006" key="4">
    <source>
        <dbReference type="Google" id="ProtNLM"/>
    </source>
</evidence>
<dbReference type="AlphaFoldDB" id="A0A9P8XQX1"/>
<accession>A0A9P8XQX1</accession>
<dbReference type="EMBL" id="JAGTJQ010000015">
    <property type="protein sequence ID" value="KAH7012161.1"/>
    <property type="molecule type" value="Genomic_DNA"/>
</dbReference>
<sequence length="93" mass="10744">MTTIAATIWGSERYLPTFHNAGTLVFTTLYHSFTPIRILVESENIPLGMRIPLFCTTTGEFFLLVLVTREWIRIRCRHKNEGSEGADEKDWLL</sequence>
<gene>
    <name evidence="2" type="ORF">B0I36DRAFT_340586</name>
</gene>
<reference evidence="2" key="1">
    <citation type="journal article" date="2021" name="Nat. Commun.">
        <title>Genetic determinants of endophytism in the Arabidopsis root mycobiome.</title>
        <authorList>
            <person name="Mesny F."/>
            <person name="Miyauchi S."/>
            <person name="Thiergart T."/>
            <person name="Pickel B."/>
            <person name="Atanasova L."/>
            <person name="Karlsson M."/>
            <person name="Huettel B."/>
            <person name="Barry K.W."/>
            <person name="Haridas S."/>
            <person name="Chen C."/>
            <person name="Bauer D."/>
            <person name="Andreopoulos W."/>
            <person name="Pangilinan J."/>
            <person name="LaButti K."/>
            <person name="Riley R."/>
            <person name="Lipzen A."/>
            <person name="Clum A."/>
            <person name="Drula E."/>
            <person name="Henrissat B."/>
            <person name="Kohler A."/>
            <person name="Grigoriev I.V."/>
            <person name="Martin F.M."/>
            <person name="Hacquard S."/>
        </authorList>
    </citation>
    <scope>NUCLEOTIDE SEQUENCE</scope>
    <source>
        <strain evidence="2">MPI-CAGE-CH-0230</strain>
    </source>
</reference>
<keyword evidence="1" id="KW-1133">Transmembrane helix</keyword>
<dbReference type="RefSeq" id="XP_046004537.1">
    <property type="nucleotide sequence ID" value="XM_046155957.1"/>
</dbReference>
<dbReference type="Proteomes" id="UP000756346">
    <property type="component" value="Unassembled WGS sequence"/>
</dbReference>
<keyword evidence="1" id="KW-0812">Transmembrane</keyword>